<sequence length="81" mass="8641">MSEKQLHSPPPPLPQPSCRRGSPQQAAVYWILKTPPTLQAAVKLHAACFKAIVDSGARGDGLGPKVFFLEPSAKEGRGHSP</sequence>
<keyword evidence="4" id="KW-1185">Reference proteome</keyword>
<dbReference type="Proteomes" id="UP000164320">
    <property type="component" value="Genome"/>
</dbReference>
<gene>
    <name evidence="3" type="ORF">RHVP-L.R4</name>
    <name evidence="2" type="ORF">RHVP.R4</name>
</gene>
<protein>
    <submittedName>
        <fullName evidence="2">Uncharacterized protein</fullName>
    </submittedName>
</protein>
<dbReference type="EMBL" id="HQ221963">
    <property type="protein sequence ID" value="ADW24341.1"/>
    <property type="molecule type" value="Genomic_DNA"/>
</dbReference>
<evidence type="ECO:0000313" key="2">
    <source>
        <dbReference type="EMBL" id="ADW24341.1"/>
    </source>
</evidence>
<evidence type="ECO:0000313" key="4">
    <source>
        <dbReference type="Proteomes" id="UP000134313"/>
    </source>
</evidence>
<evidence type="ECO:0000313" key="3">
    <source>
        <dbReference type="EMBL" id="ADW24423.1"/>
    </source>
</evidence>
<accession>E9M5I3</accession>
<dbReference type="Proteomes" id="UP000134313">
    <property type="component" value="Segment"/>
</dbReference>
<dbReference type="KEGG" id="vg:10192191"/>
<name>E9M5I3_9GAMA</name>
<dbReference type="GeneID" id="10192191"/>
<reference evidence="4 5" key="1">
    <citation type="journal article" date="2011" name="J. Virol.">
        <title>Identification and sequencing of a novel rodent gammaherpesvirus that establishes acute and latent infection in laboratory mice.</title>
        <authorList>
            <person name="Loh J."/>
            <person name="Zhao G."/>
            <person name="Nelson C.A."/>
            <person name="Coder P."/>
            <person name="Droit L."/>
            <person name="Handley S.A."/>
            <person name="Johnson L.S."/>
            <person name="Vachharajani P."/>
            <person name="Guzman H."/>
            <person name="Tesh R.B."/>
            <person name="Wang D."/>
            <person name="Fremont D.H."/>
            <person name="Virgin H.W."/>
        </authorList>
    </citation>
    <scope>NUCLEOTIDE SEQUENCE [LARGE SCALE GENOMIC DNA]</scope>
</reference>
<organism evidence="2 4">
    <name type="scientific">Cricetid gammaherpesvirus 2</name>
    <dbReference type="NCBI Taxonomy" id="1605972"/>
    <lineage>
        <taxon>Viruses</taxon>
        <taxon>Duplodnaviria</taxon>
        <taxon>Heunggongvirae</taxon>
        <taxon>Peploviricota</taxon>
        <taxon>Herviviricetes</taxon>
        <taxon>Herpesvirales</taxon>
        <taxon>Orthoherpesviridae</taxon>
        <taxon>Gammaherpesvirinae</taxon>
        <taxon>Rhadinovirus</taxon>
        <taxon>Rhadinovirus cricetidgamma2</taxon>
    </lineage>
</organism>
<feature type="region of interest" description="Disordered" evidence="1">
    <location>
        <begin position="1"/>
        <end position="21"/>
    </location>
</feature>
<evidence type="ECO:0000256" key="1">
    <source>
        <dbReference type="SAM" id="MobiDB-lite"/>
    </source>
</evidence>
<proteinExistence type="predicted"/>
<evidence type="ECO:0000313" key="5">
    <source>
        <dbReference type="Proteomes" id="UP000164320"/>
    </source>
</evidence>
<dbReference type="RefSeq" id="YP_004207836.1">
    <property type="nucleotide sequence ID" value="NC_015049.1"/>
</dbReference>
<dbReference type="EMBL" id="HQ698924">
    <property type="protein sequence ID" value="ADW24423.1"/>
    <property type="molecule type" value="Genomic_DNA"/>
</dbReference>